<name>A0A7M7SWA1_STRPU</name>
<keyword evidence="6" id="KW-0472">Membrane</keyword>
<dbReference type="PROSITE" id="PS50287">
    <property type="entry name" value="SRCR_2"/>
    <property type="match status" value="2"/>
</dbReference>
<keyword evidence="2" id="KW-0812">Transmembrane</keyword>
<dbReference type="Proteomes" id="UP000007110">
    <property type="component" value="Unassembled WGS sequence"/>
</dbReference>
<dbReference type="Gene3D" id="3.10.250.10">
    <property type="entry name" value="SRCR-like domain"/>
    <property type="match status" value="4"/>
</dbReference>
<keyword evidence="5" id="KW-1133">Transmembrane helix</keyword>
<keyword evidence="8" id="KW-0325">Glycoprotein</keyword>
<keyword evidence="3" id="KW-0732">Signal</keyword>
<evidence type="ECO:0000256" key="5">
    <source>
        <dbReference type="ARBA" id="ARBA00022989"/>
    </source>
</evidence>
<dbReference type="RefSeq" id="XP_030835871.1">
    <property type="nucleotide sequence ID" value="XM_030980011.1"/>
</dbReference>
<feature type="domain" description="SRCR" evidence="10">
    <location>
        <begin position="134"/>
        <end position="296"/>
    </location>
</feature>
<evidence type="ECO:0000256" key="8">
    <source>
        <dbReference type="ARBA" id="ARBA00023180"/>
    </source>
</evidence>
<reference evidence="11" key="2">
    <citation type="submission" date="2021-01" db="UniProtKB">
        <authorList>
            <consortium name="EnsemblMetazoa"/>
        </authorList>
    </citation>
    <scope>IDENTIFICATION</scope>
</reference>
<proteinExistence type="predicted"/>
<feature type="domain" description="SRCR" evidence="10">
    <location>
        <begin position="19"/>
        <end position="129"/>
    </location>
</feature>
<dbReference type="Pfam" id="PF00530">
    <property type="entry name" value="SRCR"/>
    <property type="match status" value="4"/>
</dbReference>
<comment type="subcellular location">
    <subcellularLocation>
        <location evidence="1">Membrane</location>
        <topology evidence="1">Single-pass membrane protein</topology>
    </subcellularLocation>
</comment>
<accession>A0A7M7SWA1</accession>
<dbReference type="OMA" id="SHENCNT"/>
<dbReference type="PRINTS" id="PR00258">
    <property type="entry name" value="SPERACTRCPTR"/>
</dbReference>
<evidence type="ECO:0000256" key="9">
    <source>
        <dbReference type="PROSITE-ProRule" id="PRU00196"/>
    </source>
</evidence>
<dbReference type="GO" id="GO:0016020">
    <property type="term" value="C:membrane"/>
    <property type="evidence" value="ECO:0007669"/>
    <property type="project" value="UniProtKB-SubCell"/>
</dbReference>
<evidence type="ECO:0000313" key="11">
    <source>
        <dbReference type="EnsemblMetazoa" id="XP_030835871"/>
    </source>
</evidence>
<keyword evidence="7 9" id="KW-1015">Disulfide bond</keyword>
<evidence type="ECO:0000256" key="2">
    <source>
        <dbReference type="ARBA" id="ARBA00022692"/>
    </source>
</evidence>
<keyword evidence="12" id="KW-1185">Reference proteome</keyword>
<dbReference type="InParanoid" id="A0A7M7SWA1"/>
<evidence type="ECO:0000256" key="6">
    <source>
        <dbReference type="ARBA" id="ARBA00023136"/>
    </source>
</evidence>
<dbReference type="FunFam" id="3.10.250.10:FF:000019">
    <property type="entry name" value="Neurotrypsin"/>
    <property type="match status" value="1"/>
</dbReference>
<dbReference type="OrthoDB" id="536948at2759"/>
<evidence type="ECO:0000256" key="3">
    <source>
        <dbReference type="ARBA" id="ARBA00022729"/>
    </source>
</evidence>
<keyword evidence="4" id="KW-0677">Repeat</keyword>
<dbReference type="PANTHER" id="PTHR19331">
    <property type="entry name" value="SCAVENGER RECEPTOR DOMAIN-CONTAINING"/>
    <property type="match status" value="1"/>
</dbReference>
<dbReference type="PROSITE" id="PS00420">
    <property type="entry name" value="SRCR_1"/>
    <property type="match status" value="2"/>
</dbReference>
<dbReference type="InterPro" id="IPR036772">
    <property type="entry name" value="SRCR-like_dom_sf"/>
</dbReference>
<dbReference type="PANTHER" id="PTHR19331:SF465">
    <property type="entry name" value="EGG PEPTIDE SPERACT RECEPTOR"/>
    <property type="match status" value="1"/>
</dbReference>
<dbReference type="KEGG" id="spu:115921796"/>
<comment type="caution">
    <text evidence="9">Lacks conserved residue(s) required for the propagation of feature annotation.</text>
</comment>
<dbReference type="InterPro" id="IPR001190">
    <property type="entry name" value="SRCR"/>
</dbReference>
<dbReference type="EnsemblMetazoa" id="XM_030980011">
    <property type="protein sequence ID" value="XP_030835871"/>
    <property type="gene ID" value="LOC115921796"/>
</dbReference>
<sequence>MRGMYVTRGFKKDLNEWAVRLVDGEDNVLPFEGRVQVFLNGSWGNICLYNWDLRDTEVACRSLGFSGSYLASNVDSYKRTLTHVLFDVRFRLTGSHYPWEGIVEVFYHGSWRSVCDDRWDISSGHVVCRYLGIVRLVGGRNSSEGRVEVFAKSTWGTTCGKDWTLNNAHVICKSLGFAGALKVFAKPEFGYDEVIYLTDGTSILDGVVVYYYNGQQRSVCSYSWDMNDADVACRSLGLGRAQSITTSHISDGSHVEVTLDRVECTGNESRLFNCPGVGVGSHENCNTSEVSRVTCSGGMYMIYELIRPH</sequence>
<protein>
    <recommendedName>
        <fullName evidence="10">SRCR domain-containing protein</fullName>
    </recommendedName>
</protein>
<dbReference type="GeneID" id="115921796"/>
<evidence type="ECO:0000256" key="1">
    <source>
        <dbReference type="ARBA" id="ARBA00004167"/>
    </source>
</evidence>
<dbReference type="SMART" id="SM00202">
    <property type="entry name" value="SR"/>
    <property type="match status" value="2"/>
</dbReference>
<dbReference type="SUPFAM" id="SSF56487">
    <property type="entry name" value="SRCR-like"/>
    <property type="match status" value="4"/>
</dbReference>
<evidence type="ECO:0000256" key="4">
    <source>
        <dbReference type="ARBA" id="ARBA00022737"/>
    </source>
</evidence>
<dbReference type="AlphaFoldDB" id="A0A7M7SWA1"/>
<reference evidence="12" key="1">
    <citation type="submission" date="2015-02" db="EMBL/GenBank/DDBJ databases">
        <title>Genome sequencing for Strongylocentrotus purpuratus.</title>
        <authorList>
            <person name="Murali S."/>
            <person name="Liu Y."/>
            <person name="Vee V."/>
            <person name="English A."/>
            <person name="Wang M."/>
            <person name="Skinner E."/>
            <person name="Han Y."/>
            <person name="Muzny D.M."/>
            <person name="Worley K.C."/>
            <person name="Gibbs R.A."/>
        </authorList>
    </citation>
    <scope>NUCLEOTIDE SEQUENCE</scope>
</reference>
<organism evidence="11 12">
    <name type="scientific">Strongylocentrotus purpuratus</name>
    <name type="common">Purple sea urchin</name>
    <dbReference type="NCBI Taxonomy" id="7668"/>
    <lineage>
        <taxon>Eukaryota</taxon>
        <taxon>Metazoa</taxon>
        <taxon>Echinodermata</taxon>
        <taxon>Eleutherozoa</taxon>
        <taxon>Echinozoa</taxon>
        <taxon>Echinoidea</taxon>
        <taxon>Euechinoidea</taxon>
        <taxon>Echinacea</taxon>
        <taxon>Camarodonta</taxon>
        <taxon>Echinidea</taxon>
        <taxon>Strongylocentrotidae</taxon>
        <taxon>Strongylocentrotus</taxon>
    </lineage>
</organism>
<feature type="disulfide bond" evidence="9">
    <location>
        <begin position="264"/>
        <end position="274"/>
    </location>
</feature>
<evidence type="ECO:0000313" key="12">
    <source>
        <dbReference type="Proteomes" id="UP000007110"/>
    </source>
</evidence>
<evidence type="ECO:0000256" key="7">
    <source>
        <dbReference type="ARBA" id="ARBA00023157"/>
    </source>
</evidence>
<dbReference type="FunFam" id="3.10.250.10:FF:000016">
    <property type="entry name" value="Scavenger receptor cysteine-rich protein type 12"/>
    <property type="match status" value="1"/>
</dbReference>
<evidence type="ECO:0000259" key="10">
    <source>
        <dbReference type="PROSITE" id="PS50287"/>
    </source>
</evidence>